<dbReference type="EMBL" id="VSSQ01121692">
    <property type="protein sequence ID" value="MPN53972.1"/>
    <property type="molecule type" value="Genomic_DNA"/>
</dbReference>
<dbReference type="AlphaFoldDB" id="A0A645IT26"/>
<protein>
    <submittedName>
        <fullName evidence="1">Uncharacterized protein</fullName>
    </submittedName>
</protein>
<evidence type="ECO:0000313" key="1">
    <source>
        <dbReference type="EMBL" id="MPN53972.1"/>
    </source>
</evidence>
<gene>
    <name evidence="1" type="ORF">SDC9_201641</name>
</gene>
<organism evidence="1">
    <name type="scientific">bioreactor metagenome</name>
    <dbReference type="NCBI Taxonomy" id="1076179"/>
    <lineage>
        <taxon>unclassified sequences</taxon>
        <taxon>metagenomes</taxon>
        <taxon>ecological metagenomes</taxon>
    </lineage>
</organism>
<accession>A0A645IT26</accession>
<comment type="caution">
    <text evidence="1">The sequence shown here is derived from an EMBL/GenBank/DDBJ whole genome shotgun (WGS) entry which is preliminary data.</text>
</comment>
<reference evidence="1" key="1">
    <citation type="submission" date="2019-08" db="EMBL/GenBank/DDBJ databases">
        <authorList>
            <person name="Kucharzyk K."/>
            <person name="Murdoch R.W."/>
            <person name="Higgins S."/>
            <person name="Loffler F."/>
        </authorList>
    </citation>
    <scope>NUCLEOTIDE SEQUENCE</scope>
</reference>
<sequence>MDKNNNATARLLILDTSGVYTQIFDEIYVPVAEADKMRKMYAEYLVVEVPKNK</sequence>
<name>A0A645IT26_9ZZZZ</name>
<proteinExistence type="predicted"/>